<keyword evidence="1" id="KW-1133">Transmembrane helix</keyword>
<feature type="transmembrane region" description="Helical" evidence="1">
    <location>
        <begin position="202"/>
        <end position="220"/>
    </location>
</feature>
<accession>A0A1G9UNJ1</accession>
<name>A0A1G9UNJ1_9FIRM</name>
<dbReference type="Pfam" id="PF02517">
    <property type="entry name" value="Rce1-like"/>
    <property type="match status" value="1"/>
</dbReference>
<organism evidence="3 4">
    <name type="scientific">Acetanaerobacterium elongatum</name>
    <dbReference type="NCBI Taxonomy" id="258515"/>
    <lineage>
        <taxon>Bacteria</taxon>
        <taxon>Bacillati</taxon>
        <taxon>Bacillota</taxon>
        <taxon>Clostridia</taxon>
        <taxon>Eubacteriales</taxon>
        <taxon>Oscillospiraceae</taxon>
        <taxon>Acetanaerobacterium</taxon>
    </lineage>
</organism>
<sequence>MNRKLILSYLLITFGISYFLWGVVLVLTGLCGMKLESPFCITLYLLGSFGPAFGSYIAQKKVNRIAGFKEFIKKSFRFKSSVFSYLLVVLFLLLYFIFPFFAGQITLGIPVYIALLLVPLMLFGGGMEEVGWRWVLQPELEKKLPFALSAVITSIIWALWHGPLFFIQGSSQSQVEFIPFYLLLVGMSVAQAALFEFSKNVWLSILLHCSFNAFQMAFVFEEKLSTSIIVSLIMIAGTMLIRLFIKKSAYATKTNAEEQHS</sequence>
<feature type="transmembrane region" description="Helical" evidence="1">
    <location>
        <begin position="7"/>
        <end position="29"/>
    </location>
</feature>
<reference evidence="3 4" key="1">
    <citation type="submission" date="2016-10" db="EMBL/GenBank/DDBJ databases">
        <authorList>
            <person name="de Groot N.N."/>
        </authorList>
    </citation>
    <scope>NUCLEOTIDE SEQUENCE [LARGE SCALE GENOMIC DNA]</scope>
    <source>
        <strain evidence="3 4">CGMCC 1.5012</strain>
    </source>
</reference>
<evidence type="ECO:0000313" key="4">
    <source>
        <dbReference type="Proteomes" id="UP000199182"/>
    </source>
</evidence>
<feature type="transmembrane region" description="Helical" evidence="1">
    <location>
        <begin position="178"/>
        <end position="195"/>
    </location>
</feature>
<feature type="transmembrane region" description="Helical" evidence="1">
    <location>
        <begin position="104"/>
        <end position="123"/>
    </location>
</feature>
<keyword evidence="1" id="KW-0812">Transmembrane</keyword>
<dbReference type="EMBL" id="FNID01000002">
    <property type="protein sequence ID" value="SDM61105.1"/>
    <property type="molecule type" value="Genomic_DNA"/>
</dbReference>
<dbReference type="InterPro" id="IPR003675">
    <property type="entry name" value="Rce1/LyrA-like_dom"/>
</dbReference>
<feature type="domain" description="CAAX prenyl protease 2/Lysostaphin resistance protein A-like" evidence="2">
    <location>
        <begin position="113"/>
        <end position="214"/>
    </location>
</feature>
<dbReference type="PANTHER" id="PTHR35797">
    <property type="entry name" value="PROTEASE-RELATED"/>
    <property type="match status" value="1"/>
</dbReference>
<evidence type="ECO:0000259" key="2">
    <source>
        <dbReference type="Pfam" id="PF02517"/>
    </source>
</evidence>
<dbReference type="InterPro" id="IPR042150">
    <property type="entry name" value="MmRce1-like"/>
</dbReference>
<proteinExistence type="predicted"/>
<gene>
    <name evidence="3" type="ORF">SAMN05192585_10261</name>
</gene>
<feature type="transmembrane region" description="Helical" evidence="1">
    <location>
        <begin position="144"/>
        <end position="166"/>
    </location>
</feature>
<dbReference type="STRING" id="258515.SAMN05192585_10261"/>
<keyword evidence="1" id="KW-0472">Membrane</keyword>
<protein>
    <recommendedName>
        <fullName evidence="2">CAAX prenyl protease 2/Lysostaphin resistance protein A-like domain-containing protein</fullName>
    </recommendedName>
</protein>
<dbReference type="AlphaFoldDB" id="A0A1G9UNJ1"/>
<evidence type="ECO:0000313" key="3">
    <source>
        <dbReference type="EMBL" id="SDM61105.1"/>
    </source>
</evidence>
<evidence type="ECO:0000256" key="1">
    <source>
        <dbReference type="SAM" id="Phobius"/>
    </source>
</evidence>
<feature type="transmembrane region" description="Helical" evidence="1">
    <location>
        <begin position="226"/>
        <end position="245"/>
    </location>
</feature>
<dbReference type="GO" id="GO:0004175">
    <property type="term" value="F:endopeptidase activity"/>
    <property type="evidence" value="ECO:0007669"/>
    <property type="project" value="UniProtKB-ARBA"/>
</dbReference>
<dbReference type="PANTHER" id="PTHR35797:SF1">
    <property type="entry name" value="PROTEASE"/>
    <property type="match status" value="1"/>
</dbReference>
<dbReference type="OrthoDB" id="9777755at2"/>
<dbReference type="Proteomes" id="UP000199182">
    <property type="component" value="Unassembled WGS sequence"/>
</dbReference>
<dbReference type="GO" id="GO:0080120">
    <property type="term" value="P:CAAX-box protein maturation"/>
    <property type="evidence" value="ECO:0007669"/>
    <property type="project" value="UniProtKB-ARBA"/>
</dbReference>
<feature type="transmembrane region" description="Helical" evidence="1">
    <location>
        <begin position="41"/>
        <end position="59"/>
    </location>
</feature>
<keyword evidence="4" id="KW-1185">Reference proteome</keyword>
<dbReference type="RefSeq" id="WP_092637550.1">
    <property type="nucleotide sequence ID" value="NZ_FNID01000002.1"/>
</dbReference>
<feature type="transmembrane region" description="Helical" evidence="1">
    <location>
        <begin position="80"/>
        <end position="98"/>
    </location>
</feature>